<sequence>MGPDGIHPRVLKELADVIAGPLSIIFQPSWQIVPNFKKSEKEDPHNYRPVSPISVPGKIMEKVILGVTEKHLRDNAVIDHSLHGFLKGKSCLANLISFYDNVTHLVDHKKLVDVVVLDFSKAFDTVCHSTLLDKMSSIQLDKSIIRWVSNWLMGWAQRVIVFESLTGSHQAGHITPVTRGVPQGSILGPMLFNVFINDLDKEYEVQAPLRLSVSWQSASGVEPGSALCLRCAAAVLQPERVAGEALNSPQTTPRDSPLLPMVPLGCFGRDHPLTKNFRCWGTAPMGTSPCSFCKPDLERQGERGPCLACSSLPHHYQYQLCQLNVDKSMGPDGIHPRVLKELVDVIAGPLSIIYQRSWESEEVPADWNLANVIPIYVGIT</sequence>
<protein>
    <recommendedName>
        <fullName evidence="1">Reverse transcriptase domain-containing protein</fullName>
    </recommendedName>
</protein>
<reference evidence="2 3" key="1">
    <citation type="journal article" date="2023" name="J. Hered.">
        <title>Chromosome-level genome of the wood stork (Mycteria americana) provides insight into avian chromosome evolution.</title>
        <authorList>
            <person name="Flamio R. Jr."/>
            <person name="Ramstad K.M."/>
        </authorList>
    </citation>
    <scope>NUCLEOTIDE SEQUENCE [LARGE SCALE GENOMIC DNA]</scope>
    <source>
        <strain evidence="2">JAX WOST 10</strain>
    </source>
</reference>
<dbReference type="CDD" id="cd01650">
    <property type="entry name" value="RT_nLTR_like"/>
    <property type="match status" value="1"/>
</dbReference>
<dbReference type="Proteomes" id="UP001333110">
    <property type="component" value="Unassembled WGS sequence"/>
</dbReference>
<gene>
    <name evidence="2" type="ORF">QYF61_007753</name>
</gene>
<feature type="domain" description="Reverse transcriptase" evidence="1">
    <location>
        <begin position="41"/>
        <end position="206"/>
    </location>
</feature>
<dbReference type="PANTHER" id="PTHR33332">
    <property type="entry name" value="REVERSE TRANSCRIPTASE DOMAIN-CONTAINING PROTEIN"/>
    <property type="match status" value="1"/>
</dbReference>
<dbReference type="AlphaFoldDB" id="A0AAN7N388"/>
<accession>A0AAN7N388</accession>
<dbReference type="InterPro" id="IPR000477">
    <property type="entry name" value="RT_dom"/>
</dbReference>
<comment type="caution">
    <text evidence="2">The sequence shown here is derived from an EMBL/GenBank/DDBJ whole genome shotgun (WGS) entry which is preliminary data.</text>
</comment>
<organism evidence="2 3">
    <name type="scientific">Mycteria americana</name>
    <name type="common">Wood stork</name>
    <dbReference type="NCBI Taxonomy" id="33587"/>
    <lineage>
        <taxon>Eukaryota</taxon>
        <taxon>Metazoa</taxon>
        <taxon>Chordata</taxon>
        <taxon>Craniata</taxon>
        <taxon>Vertebrata</taxon>
        <taxon>Euteleostomi</taxon>
        <taxon>Archelosauria</taxon>
        <taxon>Archosauria</taxon>
        <taxon>Dinosauria</taxon>
        <taxon>Saurischia</taxon>
        <taxon>Theropoda</taxon>
        <taxon>Coelurosauria</taxon>
        <taxon>Aves</taxon>
        <taxon>Neognathae</taxon>
        <taxon>Neoaves</taxon>
        <taxon>Aequornithes</taxon>
        <taxon>Ciconiiformes</taxon>
        <taxon>Ciconiidae</taxon>
        <taxon>Mycteria</taxon>
    </lineage>
</organism>
<evidence type="ECO:0000313" key="2">
    <source>
        <dbReference type="EMBL" id="KAK4807847.1"/>
    </source>
</evidence>
<dbReference type="SUPFAM" id="SSF56672">
    <property type="entry name" value="DNA/RNA polymerases"/>
    <property type="match status" value="1"/>
</dbReference>
<proteinExistence type="predicted"/>
<dbReference type="EMBL" id="JAUNZN010000026">
    <property type="protein sequence ID" value="KAK4807847.1"/>
    <property type="molecule type" value="Genomic_DNA"/>
</dbReference>
<evidence type="ECO:0000313" key="3">
    <source>
        <dbReference type="Proteomes" id="UP001333110"/>
    </source>
</evidence>
<keyword evidence="3" id="KW-1185">Reference proteome</keyword>
<dbReference type="InterPro" id="IPR043502">
    <property type="entry name" value="DNA/RNA_pol_sf"/>
</dbReference>
<dbReference type="Pfam" id="PF00078">
    <property type="entry name" value="RVT_1"/>
    <property type="match status" value="1"/>
</dbReference>
<evidence type="ECO:0000259" key="1">
    <source>
        <dbReference type="Pfam" id="PF00078"/>
    </source>
</evidence>
<name>A0AAN7N388_MYCAM</name>